<accession>A0A2T7PWR2</accession>
<evidence type="ECO:0000259" key="3">
    <source>
        <dbReference type="PROSITE" id="PS50850"/>
    </source>
</evidence>
<dbReference type="SUPFAM" id="SSF103473">
    <property type="entry name" value="MFS general substrate transporter"/>
    <property type="match status" value="1"/>
</dbReference>
<dbReference type="PROSITE" id="PS50850">
    <property type="entry name" value="MFS"/>
    <property type="match status" value="1"/>
</dbReference>
<feature type="transmembrane region" description="Helical" evidence="2">
    <location>
        <begin position="124"/>
        <end position="142"/>
    </location>
</feature>
<comment type="subcellular location">
    <subcellularLocation>
        <location evidence="1">Membrane</location>
        <topology evidence="1">Multi-pass membrane protein</topology>
    </subcellularLocation>
</comment>
<dbReference type="InterPro" id="IPR050327">
    <property type="entry name" value="Proton-linked_MCT"/>
</dbReference>
<feature type="domain" description="Major facilitator superfamily (MFS) profile" evidence="3">
    <location>
        <begin position="58"/>
        <end position="262"/>
    </location>
</feature>
<dbReference type="InterPro" id="IPR020846">
    <property type="entry name" value="MFS_dom"/>
</dbReference>
<dbReference type="InterPro" id="IPR036259">
    <property type="entry name" value="MFS_trans_sf"/>
</dbReference>
<dbReference type="PANTHER" id="PTHR11360">
    <property type="entry name" value="MONOCARBOXYLATE TRANSPORTER"/>
    <property type="match status" value="1"/>
</dbReference>
<dbReference type="Gene3D" id="1.20.1250.20">
    <property type="entry name" value="MFS general substrate transporter like domains"/>
    <property type="match status" value="1"/>
</dbReference>
<feature type="transmembrane region" description="Helical" evidence="2">
    <location>
        <begin position="56"/>
        <end position="81"/>
    </location>
</feature>
<feature type="transmembrane region" description="Helical" evidence="2">
    <location>
        <begin position="148"/>
        <end position="175"/>
    </location>
</feature>
<dbReference type="PANTHER" id="PTHR11360:SF284">
    <property type="entry name" value="EG:103B4.3 PROTEIN-RELATED"/>
    <property type="match status" value="1"/>
</dbReference>
<organism evidence="4 5">
    <name type="scientific">Pomacea canaliculata</name>
    <name type="common">Golden apple snail</name>
    <dbReference type="NCBI Taxonomy" id="400727"/>
    <lineage>
        <taxon>Eukaryota</taxon>
        <taxon>Metazoa</taxon>
        <taxon>Spiralia</taxon>
        <taxon>Lophotrochozoa</taxon>
        <taxon>Mollusca</taxon>
        <taxon>Gastropoda</taxon>
        <taxon>Caenogastropoda</taxon>
        <taxon>Architaenioglossa</taxon>
        <taxon>Ampullarioidea</taxon>
        <taxon>Ampullariidae</taxon>
        <taxon>Pomacea</taxon>
    </lineage>
</organism>
<dbReference type="GO" id="GO:0016020">
    <property type="term" value="C:membrane"/>
    <property type="evidence" value="ECO:0007669"/>
    <property type="project" value="UniProtKB-SubCell"/>
</dbReference>
<keyword evidence="2" id="KW-1133">Transmembrane helix</keyword>
<sequence>MKRLCDSPSVAHGANLVGLVLVRGVRRCDGVRDVLGVCGGSDLVVPPAGAGRGWGWFVLLGAFVINIVVGGTSFSFGVMYVHLLKEFQQSKSATAWVASILYCVSLLLGPVASTLTVRFGLRKVTIAAGLVTTAGFLASALAPSLWVLYFTFGVVVGAGFAVCDVTASVAVAYYFRKRRALATGLSECGTGIGTFAFPPLCEALVDTYGWRGAFVLMGGIALHVTVCGALFRPLDAFDRLAGSPVVWILRLLAQSRSVTLRR</sequence>
<keyword evidence="5" id="KW-1185">Reference proteome</keyword>
<dbReference type="AlphaFoldDB" id="A0A2T7PWR2"/>
<keyword evidence="2" id="KW-0812">Transmembrane</keyword>
<dbReference type="Proteomes" id="UP000245119">
    <property type="component" value="Linkage Group LG1"/>
</dbReference>
<dbReference type="OrthoDB" id="6509908at2759"/>
<protein>
    <recommendedName>
        <fullName evidence="3">Major facilitator superfamily (MFS) profile domain-containing protein</fullName>
    </recommendedName>
</protein>
<evidence type="ECO:0000313" key="4">
    <source>
        <dbReference type="EMBL" id="PVD37862.1"/>
    </source>
</evidence>
<evidence type="ECO:0000256" key="1">
    <source>
        <dbReference type="ARBA" id="ARBA00004141"/>
    </source>
</evidence>
<comment type="caution">
    <text evidence="4">The sequence shown here is derived from an EMBL/GenBank/DDBJ whole genome shotgun (WGS) entry which is preliminary data.</text>
</comment>
<evidence type="ECO:0000313" key="5">
    <source>
        <dbReference type="Proteomes" id="UP000245119"/>
    </source>
</evidence>
<dbReference type="EMBL" id="PZQS01000001">
    <property type="protein sequence ID" value="PVD37862.1"/>
    <property type="molecule type" value="Genomic_DNA"/>
</dbReference>
<reference evidence="4 5" key="1">
    <citation type="submission" date="2018-04" db="EMBL/GenBank/DDBJ databases">
        <title>The genome of golden apple snail Pomacea canaliculata provides insight into stress tolerance and invasive adaptation.</title>
        <authorList>
            <person name="Liu C."/>
            <person name="Liu B."/>
            <person name="Ren Y."/>
            <person name="Zhang Y."/>
            <person name="Wang H."/>
            <person name="Li S."/>
            <person name="Jiang F."/>
            <person name="Yin L."/>
            <person name="Zhang G."/>
            <person name="Qian W."/>
            <person name="Fan W."/>
        </authorList>
    </citation>
    <scope>NUCLEOTIDE SEQUENCE [LARGE SCALE GENOMIC DNA]</scope>
    <source>
        <strain evidence="4">SZHN2017</strain>
        <tissue evidence="4">Muscle</tissue>
    </source>
</reference>
<name>A0A2T7PWR2_POMCA</name>
<gene>
    <name evidence="4" type="ORF">C0Q70_00464</name>
</gene>
<proteinExistence type="predicted"/>
<feature type="transmembrane region" description="Helical" evidence="2">
    <location>
        <begin position="213"/>
        <end position="231"/>
    </location>
</feature>
<dbReference type="GO" id="GO:0008028">
    <property type="term" value="F:monocarboxylic acid transmembrane transporter activity"/>
    <property type="evidence" value="ECO:0007669"/>
    <property type="project" value="TreeGrafter"/>
</dbReference>
<keyword evidence="2" id="KW-0472">Membrane</keyword>
<dbReference type="InterPro" id="IPR011701">
    <property type="entry name" value="MFS"/>
</dbReference>
<dbReference type="Pfam" id="PF07690">
    <property type="entry name" value="MFS_1"/>
    <property type="match status" value="1"/>
</dbReference>
<feature type="transmembrane region" description="Helical" evidence="2">
    <location>
        <begin position="93"/>
        <end position="112"/>
    </location>
</feature>
<evidence type="ECO:0000256" key="2">
    <source>
        <dbReference type="SAM" id="Phobius"/>
    </source>
</evidence>